<dbReference type="OrthoDB" id="10475167at2759"/>
<reference evidence="2 3" key="1">
    <citation type="submission" date="2019-05" db="EMBL/GenBank/DDBJ databases">
        <title>Sporisorium graminicola CBS 10092 draft sequencing and annotation.</title>
        <authorList>
            <person name="Solano-Gonzalez S."/>
            <person name="Caddick M.X."/>
            <person name="Darby A."/>
        </authorList>
    </citation>
    <scope>NUCLEOTIDE SEQUENCE [LARGE SCALE GENOMIC DNA]</scope>
    <source>
        <strain evidence="2 3">CBS 10092</strain>
    </source>
</reference>
<dbReference type="Proteomes" id="UP000306050">
    <property type="component" value="Chromosome SGRAM_6"/>
</dbReference>
<organism evidence="2 3">
    <name type="scientific">Sporisorium graminicola</name>
    <dbReference type="NCBI Taxonomy" id="280036"/>
    <lineage>
        <taxon>Eukaryota</taxon>
        <taxon>Fungi</taxon>
        <taxon>Dikarya</taxon>
        <taxon>Basidiomycota</taxon>
        <taxon>Ustilaginomycotina</taxon>
        <taxon>Ustilaginomycetes</taxon>
        <taxon>Ustilaginales</taxon>
        <taxon>Ustilaginaceae</taxon>
        <taxon>Sporisorium</taxon>
    </lineage>
</organism>
<name>A0A4V6ET91_9BASI</name>
<evidence type="ECO:0000256" key="1">
    <source>
        <dbReference type="SAM" id="SignalP"/>
    </source>
</evidence>
<protein>
    <submittedName>
        <fullName evidence="2">Uncharacterized protein</fullName>
    </submittedName>
</protein>
<sequence length="159" mass="17690">MKNFQVLLIAVLLAVVGIASAGLTPPADVAANKVTAYLWNQATEEGHFVNRLPAAFAQQQGAWENFLRTEGQPIVDRLFGIDARSDNDRIERAMYQGRGRFLRALSFEEVNALKYQQRVSEPRMKVSQELIKSFAEQQEKSAWGRSLSLGRGESSTGGF</sequence>
<dbReference type="KEGG" id="sgra:EX895_005188"/>
<dbReference type="RefSeq" id="XP_029737634.1">
    <property type="nucleotide sequence ID" value="XM_029885782.1"/>
</dbReference>
<feature type="chain" id="PRO_5020602898" evidence="1">
    <location>
        <begin position="22"/>
        <end position="159"/>
    </location>
</feature>
<gene>
    <name evidence="2" type="ORF">EX895_005188</name>
</gene>
<dbReference type="GeneID" id="40728083"/>
<keyword evidence="3" id="KW-1185">Reference proteome</keyword>
<evidence type="ECO:0000313" key="2">
    <source>
        <dbReference type="EMBL" id="TKY85649.1"/>
    </source>
</evidence>
<keyword evidence="1" id="KW-0732">Signal</keyword>
<evidence type="ECO:0000313" key="3">
    <source>
        <dbReference type="Proteomes" id="UP000306050"/>
    </source>
</evidence>
<dbReference type="EMBL" id="SRRM01000019">
    <property type="protein sequence ID" value="TKY85649.1"/>
    <property type="molecule type" value="Genomic_DNA"/>
</dbReference>
<dbReference type="AlphaFoldDB" id="A0A4V6ET91"/>
<proteinExistence type="predicted"/>
<comment type="caution">
    <text evidence="2">The sequence shown here is derived from an EMBL/GenBank/DDBJ whole genome shotgun (WGS) entry which is preliminary data.</text>
</comment>
<feature type="signal peptide" evidence="1">
    <location>
        <begin position="1"/>
        <end position="21"/>
    </location>
</feature>
<accession>A0A4V6ET91</accession>